<keyword evidence="6 7" id="KW-0472">Membrane</keyword>
<dbReference type="EMBL" id="UFSZ01000001">
    <property type="protein sequence ID" value="SUV15279.1"/>
    <property type="molecule type" value="Genomic_DNA"/>
</dbReference>
<dbReference type="GO" id="GO:0005886">
    <property type="term" value="C:plasma membrane"/>
    <property type="evidence" value="ECO:0007669"/>
    <property type="project" value="UniProtKB-SubCell"/>
</dbReference>
<comment type="subcellular location">
    <subcellularLocation>
        <location evidence="1">Cell membrane</location>
        <topology evidence="1">Multi-pass membrane protein</topology>
    </subcellularLocation>
</comment>
<evidence type="ECO:0000313" key="8">
    <source>
        <dbReference type="EMBL" id="AVK98725.1"/>
    </source>
</evidence>
<organism evidence="8 10">
    <name type="scientific">Lysinibacillus sphaericus</name>
    <name type="common">Bacillus sphaericus</name>
    <dbReference type="NCBI Taxonomy" id="1421"/>
    <lineage>
        <taxon>Bacteria</taxon>
        <taxon>Bacillati</taxon>
        <taxon>Bacillota</taxon>
        <taxon>Bacilli</taxon>
        <taxon>Bacillales</taxon>
        <taxon>Bacillaceae</taxon>
        <taxon>Lysinibacillus</taxon>
    </lineage>
</organism>
<feature type="transmembrane region" description="Helical" evidence="7">
    <location>
        <begin position="203"/>
        <end position="221"/>
    </location>
</feature>
<feature type="transmembrane region" description="Helical" evidence="7">
    <location>
        <begin position="163"/>
        <end position="183"/>
    </location>
</feature>
<dbReference type="InterPro" id="IPR003317">
    <property type="entry name" value="Cyt-d_oxidase_su2"/>
</dbReference>
<sequence length="342" mass="38364">MSLEVLGISVLWLFLFGYVIVASIDFGAGFFNAYSVMIGKDHILSQVIKRYLSPVWEITNVFLVFFFVGIVGFFPQSAYYYGTILLVPVSISLILIAIRGSYYAFESYSAKSGHIGYKLMYGVTGLFIPASLSIVLTISEGGFVTMVKDQPHLEIAKLFTSPLTWSIVLLSVVAVLYISAVFLTWYGKRANDEHASDLMRKYALGWSIPLVASVIGIMVELKGHNPAHYENMLNLWWLFAMSGVLFIMTLILLGVKKKYGLAVILLVVQFGFAFFGYGISHYPYLLYPYLSVHDSFTNESMAIALVIAFIGGLVLLIPSLYLVMKWFVFDRDYACGKRNHHV</sequence>
<dbReference type="Proteomes" id="UP000255295">
    <property type="component" value="Unassembled WGS sequence"/>
</dbReference>
<evidence type="ECO:0000256" key="2">
    <source>
        <dbReference type="ARBA" id="ARBA00007543"/>
    </source>
</evidence>
<gene>
    <name evidence="8" type="ORF">LS41612_21570</name>
    <name evidence="9" type="ORF">NCTC10338_00343</name>
</gene>
<accession>A0A2S0K5S0</accession>
<evidence type="ECO:0000313" key="11">
    <source>
        <dbReference type="Proteomes" id="UP000255295"/>
    </source>
</evidence>
<dbReference type="Proteomes" id="UP000238825">
    <property type="component" value="Chromosome"/>
</dbReference>
<feature type="transmembrane region" description="Helical" evidence="7">
    <location>
        <begin position="300"/>
        <end position="323"/>
    </location>
</feature>
<dbReference type="GeneID" id="48278795"/>
<feature type="transmembrane region" description="Helical" evidence="7">
    <location>
        <begin position="260"/>
        <end position="280"/>
    </location>
</feature>
<dbReference type="AlphaFoldDB" id="A0A2S0K5S0"/>
<comment type="similarity">
    <text evidence="2">Belongs to the cytochrome ubiquinol oxidase subunit 2 family.</text>
</comment>
<feature type="transmembrane region" description="Helical" evidence="7">
    <location>
        <begin position="55"/>
        <end position="74"/>
    </location>
</feature>
<feature type="transmembrane region" description="Helical" evidence="7">
    <location>
        <begin position="119"/>
        <end position="143"/>
    </location>
</feature>
<dbReference type="Pfam" id="PF02322">
    <property type="entry name" value="Cyt_bd_oxida_II"/>
    <property type="match status" value="1"/>
</dbReference>
<evidence type="ECO:0000313" key="9">
    <source>
        <dbReference type="EMBL" id="SUV15279.1"/>
    </source>
</evidence>
<keyword evidence="4 7" id="KW-0812">Transmembrane</keyword>
<reference evidence="8 10" key="1">
    <citation type="submission" date="2017-03" db="EMBL/GenBank/DDBJ databases">
        <title>The whole genome sequencing and assembly of Lysinibacillus sphaericus DSM 28T strain.</title>
        <authorList>
            <person name="Lee Y.-J."/>
            <person name="Yi H."/>
            <person name="Bahn Y.-S."/>
            <person name="Kim J.F."/>
            <person name="Lee D.-W."/>
        </authorList>
    </citation>
    <scope>NUCLEOTIDE SEQUENCE [LARGE SCALE GENOMIC DNA]</scope>
    <source>
        <strain evidence="8 10">DSM 28</strain>
    </source>
</reference>
<feature type="transmembrane region" description="Helical" evidence="7">
    <location>
        <begin position="233"/>
        <end position="253"/>
    </location>
</feature>
<evidence type="ECO:0000256" key="4">
    <source>
        <dbReference type="ARBA" id="ARBA00022692"/>
    </source>
</evidence>
<evidence type="ECO:0000256" key="6">
    <source>
        <dbReference type="ARBA" id="ARBA00023136"/>
    </source>
</evidence>
<evidence type="ECO:0000313" key="10">
    <source>
        <dbReference type="Proteomes" id="UP000238825"/>
    </source>
</evidence>
<feature type="transmembrane region" description="Helical" evidence="7">
    <location>
        <begin position="12"/>
        <end position="34"/>
    </location>
</feature>
<proteinExistence type="inferred from homology"/>
<keyword evidence="3" id="KW-1003">Cell membrane</keyword>
<keyword evidence="5 7" id="KW-1133">Transmembrane helix</keyword>
<dbReference type="RefSeq" id="WP_024360856.1">
    <property type="nucleotide sequence ID" value="NZ_BJNS01000028.1"/>
</dbReference>
<evidence type="ECO:0000256" key="5">
    <source>
        <dbReference type="ARBA" id="ARBA00022989"/>
    </source>
</evidence>
<name>A0A2S0K5S0_LYSSH</name>
<evidence type="ECO:0000256" key="1">
    <source>
        <dbReference type="ARBA" id="ARBA00004651"/>
    </source>
</evidence>
<feature type="transmembrane region" description="Helical" evidence="7">
    <location>
        <begin position="80"/>
        <end position="98"/>
    </location>
</feature>
<evidence type="ECO:0000256" key="7">
    <source>
        <dbReference type="SAM" id="Phobius"/>
    </source>
</evidence>
<reference evidence="9 11" key="2">
    <citation type="submission" date="2018-06" db="EMBL/GenBank/DDBJ databases">
        <authorList>
            <consortium name="Pathogen Informatics"/>
            <person name="Doyle S."/>
        </authorList>
    </citation>
    <scope>NUCLEOTIDE SEQUENCE [LARGE SCALE GENOMIC DNA]</scope>
    <source>
        <strain evidence="9 11">NCTC10338</strain>
    </source>
</reference>
<protein>
    <submittedName>
        <fullName evidence="8 9">Cytochrome D Ubiquinol oxidase subunit II</fullName>
    </submittedName>
</protein>
<dbReference type="EMBL" id="CP019980">
    <property type="protein sequence ID" value="AVK98725.1"/>
    <property type="molecule type" value="Genomic_DNA"/>
</dbReference>
<evidence type="ECO:0000256" key="3">
    <source>
        <dbReference type="ARBA" id="ARBA00022475"/>
    </source>
</evidence>